<dbReference type="EMBL" id="ML211665">
    <property type="protein sequence ID" value="TFK81036.1"/>
    <property type="molecule type" value="Genomic_DNA"/>
</dbReference>
<protein>
    <submittedName>
        <fullName evidence="1">Uncharacterized protein</fullName>
    </submittedName>
</protein>
<dbReference type="Proteomes" id="UP000308197">
    <property type="component" value="Unassembled WGS sequence"/>
</dbReference>
<keyword evidence="2" id="KW-1185">Reference proteome</keyword>
<sequence>MPLSSDVVDVGNRVFDTYPFCEEQQHGVGFGGGMAMAPAMMTVCVFTGCIWCRCRSFVISCNMAIRQQCEWTVKLKLEVQAA</sequence>
<organism evidence="1 2">
    <name type="scientific">Polyporus arcularius HHB13444</name>
    <dbReference type="NCBI Taxonomy" id="1314778"/>
    <lineage>
        <taxon>Eukaryota</taxon>
        <taxon>Fungi</taxon>
        <taxon>Dikarya</taxon>
        <taxon>Basidiomycota</taxon>
        <taxon>Agaricomycotina</taxon>
        <taxon>Agaricomycetes</taxon>
        <taxon>Polyporales</taxon>
        <taxon>Polyporaceae</taxon>
        <taxon>Polyporus</taxon>
    </lineage>
</organism>
<evidence type="ECO:0000313" key="2">
    <source>
        <dbReference type="Proteomes" id="UP000308197"/>
    </source>
</evidence>
<gene>
    <name evidence="1" type="ORF">K466DRAFT_357445</name>
</gene>
<evidence type="ECO:0000313" key="1">
    <source>
        <dbReference type="EMBL" id="TFK81036.1"/>
    </source>
</evidence>
<name>A0A5C3NU76_9APHY</name>
<dbReference type="InParanoid" id="A0A5C3NU76"/>
<proteinExistence type="predicted"/>
<accession>A0A5C3NU76</accession>
<dbReference type="AlphaFoldDB" id="A0A5C3NU76"/>
<reference evidence="1 2" key="1">
    <citation type="journal article" date="2019" name="Nat. Ecol. Evol.">
        <title>Megaphylogeny resolves global patterns of mushroom evolution.</title>
        <authorList>
            <person name="Varga T."/>
            <person name="Krizsan K."/>
            <person name="Foldi C."/>
            <person name="Dima B."/>
            <person name="Sanchez-Garcia M."/>
            <person name="Sanchez-Ramirez S."/>
            <person name="Szollosi G.J."/>
            <person name="Szarkandi J.G."/>
            <person name="Papp V."/>
            <person name="Albert L."/>
            <person name="Andreopoulos W."/>
            <person name="Angelini C."/>
            <person name="Antonin V."/>
            <person name="Barry K.W."/>
            <person name="Bougher N.L."/>
            <person name="Buchanan P."/>
            <person name="Buyck B."/>
            <person name="Bense V."/>
            <person name="Catcheside P."/>
            <person name="Chovatia M."/>
            <person name="Cooper J."/>
            <person name="Damon W."/>
            <person name="Desjardin D."/>
            <person name="Finy P."/>
            <person name="Geml J."/>
            <person name="Haridas S."/>
            <person name="Hughes K."/>
            <person name="Justo A."/>
            <person name="Karasinski D."/>
            <person name="Kautmanova I."/>
            <person name="Kiss B."/>
            <person name="Kocsube S."/>
            <person name="Kotiranta H."/>
            <person name="LaButti K.M."/>
            <person name="Lechner B.E."/>
            <person name="Liimatainen K."/>
            <person name="Lipzen A."/>
            <person name="Lukacs Z."/>
            <person name="Mihaltcheva S."/>
            <person name="Morgado L.N."/>
            <person name="Niskanen T."/>
            <person name="Noordeloos M.E."/>
            <person name="Ohm R.A."/>
            <person name="Ortiz-Santana B."/>
            <person name="Ovrebo C."/>
            <person name="Racz N."/>
            <person name="Riley R."/>
            <person name="Savchenko A."/>
            <person name="Shiryaev A."/>
            <person name="Soop K."/>
            <person name="Spirin V."/>
            <person name="Szebenyi C."/>
            <person name="Tomsovsky M."/>
            <person name="Tulloss R.E."/>
            <person name="Uehling J."/>
            <person name="Grigoriev I.V."/>
            <person name="Vagvolgyi C."/>
            <person name="Papp T."/>
            <person name="Martin F.M."/>
            <person name="Miettinen O."/>
            <person name="Hibbett D.S."/>
            <person name="Nagy L.G."/>
        </authorList>
    </citation>
    <scope>NUCLEOTIDE SEQUENCE [LARGE SCALE GENOMIC DNA]</scope>
    <source>
        <strain evidence="1 2">HHB13444</strain>
    </source>
</reference>